<name>M6CT80_9LEPT</name>
<dbReference type="EMBL" id="ANIK01000093">
    <property type="protein sequence ID" value="EMJ92108.1"/>
    <property type="molecule type" value="Genomic_DNA"/>
</dbReference>
<dbReference type="SUPFAM" id="SSF53448">
    <property type="entry name" value="Nucleotide-diphospho-sugar transferases"/>
    <property type="match status" value="1"/>
</dbReference>
<dbReference type="InterPro" id="IPR031042">
    <property type="entry name" value="Glyco_TIGR04440"/>
</dbReference>
<dbReference type="Proteomes" id="UP000011988">
    <property type="component" value="Unassembled WGS sequence"/>
</dbReference>
<reference evidence="1 2" key="1">
    <citation type="submission" date="2013-01" db="EMBL/GenBank/DDBJ databases">
        <authorList>
            <person name="Harkins D.M."/>
            <person name="Durkin A.S."/>
            <person name="Brinkac L.M."/>
            <person name="Haft D.H."/>
            <person name="Selengut J.D."/>
            <person name="Sanka R."/>
            <person name="DePew J."/>
            <person name="Purushe J."/>
            <person name="Galloway R.L."/>
            <person name="Vinetz J.M."/>
            <person name="Sutton G.G."/>
            <person name="Nierman W.C."/>
            <person name="Fouts D.E."/>
        </authorList>
    </citation>
    <scope>NUCLEOTIDE SEQUENCE [LARGE SCALE GENOMIC DNA]</scope>
    <source>
        <strain evidence="1 2">79601</strain>
    </source>
</reference>
<gene>
    <name evidence="1" type="ORF">LEP1GSC194_1388</name>
</gene>
<dbReference type="PATRIC" id="fig|1218565.3.peg.3741"/>
<evidence type="ECO:0008006" key="3">
    <source>
        <dbReference type="Google" id="ProtNLM"/>
    </source>
</evidence>
<dbReference type="AlphaFoldDB" id="M6CT80"/>
<protein>
    <recommendedName>
        <fullName evidence="3">TIGR00180 family glycosyltransferase</fullName>
    </recommendedName>
</protein>
<accession>M6CT80</accession>
<sequence>MNLNEITHNPMNVTILLTLKGRPLHTLRWLWHHNRIQLPFKIVIADGGNYPEIVRLLSEPKNFPNLNYKYFRYQDNSLEDYWFKLADIITKIDTPYVMFSDNDDFILSDAVLVAENLLETHSDCISVCSTALNFALKDKNSEFDQLRILGDLYNFSSQGGIDYDAEDCVVRVKQFLNRSYYFFYSLTRTEAWIDIFKEVKEINFKNFDVWERFIYLSLVIKGKIIFSIQPSYLRQLGSSETHASVTPWINRLFFSDWMGDFQSMVPAIIRRAEKFTSVSNASVLDTILRKVYVDAMPMIIENHLTMTNAYKKSFLKKMISKAKDFSLIRRFYGRAKINKIFKFLKSQGLDDFQLKKVKNELDEVRQTLKHSDLYSKVLLFKEFD</sequence>
<organism evidence="1 2">
    <name type="scientific">Leptospira alstonii serovar Sichuan str. 79601</name>
    <dbReference type="NCBI Taxonomy" id="1218565"/>
    <lineage>
        <taxon>Bacteria</taxon>
        <taxon>Pseudomonadati</taxon>
        <taxon>Spirochaetota</taxon>
        <taxon>Spirochaetia</taxon>
        <taxon>Leptospirales</taxon>
        <taxon>Leptospiraceae</taxon>
        <taxon>Leptospira</taxon>
    </lineage>
</organism>
<comment type="caution">
    <text evidence="1">The sequence shown here is derived from an EMBL/GenBank/DDBJ whole genome shotgun (WGS) entry which is preliminary data.</text>
</comment>
<dbReference type="InterPro" id="IPR029044">
    <property type="entry name" value="Nucleotide-diphossugar_trans"/>
</dbReference>
<dbReference type="NCBIfam" id="TIGR04440">
    <property type="entry name" value="glyco_TIGR04440"/>
    <property type="match status" value="1"/>
</dbReference>
<proteinExistence type="predicted"/>
<evidence type="ECO:0000313" key="2">
    <source>
        <dbReference type="Proteomes" id="UP000011988"/>
    </source>
</evidence>
<evidence type="ECO:0000313" key="1">
    <source>
        <dbReference type="EMBL" id="EMJ92108.1"/>
    </source>
</evidence>